<dbReference type="Pfam" id="PF23622">
    <property type="entry name" value="LRR_At1g61320_AtMIF1"/>
    <property type="match status" value="1"/>
</dbReference>
<accession>A0AAW0K108</accession>
<dbReference type="InterPro" id="IPR036047">
    <property type="entry name" value="F-box-like_dom_sf"/>
</dbReference>
<dbReference type="EMBL" id="PKMF04000421">
    <property type="protein sequence ID" value="KAK7832603.1"/>
    <property type="molecule type" value="Genomic_DNA"/>
</dbReference>
<dbReference type="Pfam" id="PF00646">
    <property type="entry name" value="F-box"/>
    <property type="match status" value="1"/>
</dbReference>
<feature type="region of interest" description="Disordered" evidence="1">
    <location>
        <begin position="610"/>
        <end position="630"/>
    </location>
</feature>
<proteinExistence type="predicted"/>
<dbReference type="InterPro" id="IPR032675">
    <property type="entry name" value="LRR_dom_sf"/>
</dbReference>
<sequence length="1297" mass="150312">MIVTDTMFGPIILTEKKNNNNNKNQAMIIEPNAANTHLTGIDSHQHPLPLDHKTSHQQNQRFVQKMGPSLDLASFSPFRFIPVRKRCRFRHCREPSVTDMTLMNTMIVTDTMFGPIILTEKKNNNNKNQAMIIEPNAANTHLTGLDSHQHPLPLDHKTSHQQNQRFFENAADFATAVNVTLLLHKAPKLTNFSTTLVRFEYEPYLQSHVDRWVRFATIAKVELLSLHLSNTYFIDSKKAYILPQHLYANEFVSELDFCSCKIKPSGLVNWSSLKRLCIGFTALCEDGIRKVLMGSPRLEFLKLNNCFRFNRLDIVSESLRKLVIDGYLDRDYIDNSDGGSDEAELEIVGDFFRKKCWIKNVSALVEVKLQFFSSSDFKDFGEEDACKRHEDNVKKLIESLHHVKNLNVGKWCLTALSIMSVKHLPSPLSMCKCLMIQTSMGKCDLLGIGSLLQSSPYVETLVIDINPATTCGQRNLPQKGIHLVVTLLLKNAKVLEKMVIIEPQTRQNPTRNMLRKSLRVAQKLLSFPRSSPNAVFLDKCYDEVNHWKSNEIYFKSLLRYLKIVKIFGIGNFLHTKEVFISVVQFLLKNAKVLEKMTITKLRFSDRYNPNDYSSHDEEEKEEESSHDHRSNHAPILVDRISALPDSILLSILCFLTINDAIKTGVLSKRWASLWTSLPSLSFDSLSFRHLEDFTNAVDDTLLLHRAPKLTNFDIRVNHDYETKLNPRLDLWVRFATNAKVEQLSLHLWPPHSLDPNGYQLPQHLYANEFVSEFNFSFCKIFPTGLLRWSSLKRLSIGHSALCEDVIRKVLMGSPRLESLELHDCYGFHRLDIVSESLRKLVVDSYLIDMLESEERQLELEIVAPKIECLEILGCFRMKKCRIKDVSALVEAKLDFNMRNGYGSDEEEGACEEYQDIVRDILESVHHVKKLTVGHWCLMVVSIMSMEHLPSPLSKCQCLTMKTDMEKENLPGIARLLQSSPFVETLSMNVTSSYSYYIGSEFLKGRCRCSYHDEVKHWKSGEIYFKSLLVCLKTVNIFGFGERLFHRKEEFILVVQFLLQNAKVLEKMVITTPWDMQNERSILLLKFLKVGQKLLSFPRSSPHAVIIVSLLFLIPNAKVLEKMVIIEPWTRQNPTRNMLWKSLRVALSFSRSSPNAFLDRCYDEVNHWKSKEIYFKSLLRRLKIVKIFVWFVCKKEFILVVTFLLKNAKVLEKMVIIEPWTRQNPTRNMLWKSLRVALSFSRSSPNAFLDRCYDEVNHWKSKEIYFKSLLRRLKIVKIFGFGNFYTQNKYSFQWYNFY</sequence>
<gene>
    <name evidence="3" type="ORF">CFP56_026276</name>
</gene>
<dbReference type="InterPro" id="IPR055411">
    <property type="entry name" value="LRR_FXL15/At3g58940/PEG3-like"/>
</dbReference>
<dbReference type="InterPro" id="IPR053781">
    <property type="entry name" value="F-box_AtFBL13-like"/>
</dbReference>
<dbReference type="InterPro" id="IPR055357">
    <property type="entry name" value="LRR_At1g61320_AtMIF1"/>
</dbReference>
<feature type="compositionally biased region" description="Basic and acidic residues" evidence="1">
    <location>
        <begin position="613"/>
        <end position="630"/>
    </location>
</feature>
<dbReference type="Gene3D" id="3.80.10.10">
    <property type="entry name" value="Ribonuclease Inhibitor"/>
    <property type="match status" value="1"/>
</dbReference>
<protein>
    <submittedName>
        <fullName evidence="3">F-box/lrr-repeat protein</fullName>
    </submittedName>
</protein>
<comment type="caution">
    <text evidence="3">The sequence shown here is derived from an EMBL/GenBank/DDBJ whole genome shotgun (WGS) entry which is preliminary data.</text>
</comment>
<dbReference type="CDD" id="cd22160">
    <property type="entry name" value="F-box_AtFBL13-like"/>
    <property type="match status" value="1"/>
</dbReference>
<organism evidence="3 4">
    <name type="scientific">Quercus suber</name>
    <name type="common">Cork oak</name>
    <dbReference type="NCBI Taxonomy" id="58331"/>
    <lineage>
        <taxon>Eukaryota</taxon>
        <taxon>Viridiplantae</taxon>
        <taxon>Streptophyta</taxon>
        <taxon>Embryophyta</taxon>
        <taxon>Tracheophyta</taxon>
        <taxon>Spermatophyta</taxon>
        <taxon>Magnoliopsida</taxon>
        <taxon>eudicotyledons</taxon>
        <taxon>Gunneridae</taxon>
        <taxon>Pentapetalae</taxon>
        <taxon>rosids</taxon>
        <taxon>fabids</taxon>
        <taxon>Fagales</taxon>
        <taxon>Fagaceae</taxon>
        <taxon>Quercus</taxon>
    </lineage>
</organism>
<dbReference type="PROSITE" id="PS50181">
    <property type="entry name" value="FBOX"/>
    <property type="match status" value="1"/>
</dbReference>
<dbReference type="SMART" id="SM00579">
    <property type="entry name" value="FBD"/>
    <property type="match status" value="2"/>
</dbReference>
<dbReference type="InterPro" id="IPR001810">
    <property type="entry name" value="F-box_dom"/>
</dbReference>
<feature type="domain" description="F-box" evidence="2">
    <location>
        <begin position="637"/>
        <end position="685"/>
    </location>
</feature>
<dbReference type="SUPFAM" id="SSF52047">
    <property type="entry name" value="RNI-like"/>
    <property type="match status" value="2"/>
</dbReference>
<dbReference type="Proteomes" id="UP000237347">
    <property type="component" value="Unassembled WGS sequence"/>
</dbReference>
<name>A0AAW0K108_QUESU</name>
<evidence type="ECO:0000256" key="1">
    <source>
        <dbReference type="SAM" id="MobiDB-lite"/>
    </source>
</evidence>
<keyword evidence="4" id="KW-1185">Reference proteome</keyword>
<dbReference type="PANTHER" id="PTHR31900:SF32">
    <property type="entry name" value="F-BOX_RNI_FBD-LIKE DOMAIN PROTEIN"/>
    <property type="match status" value="1"/>
</dbReference>
<dbReference type="Pfam" id="PF24758">
    <property type="entry name" value="LRR_At5g56370"/>
    <property type="match status" value="1"/>
</dbReference>
<evidence type="ECO:0000313" key="4">
    <source>
        <dbReference type="Proteomes" id="UP000237347"/>
    </source>
</evidence>
<dbReference type="InterPro" id="IPR050232">
    <property type="entry name" value="FBL13/AtMIF1-like"/>
</dbReference>
<dbReference type="PANTHER" id="PTHR31900">
    <property type="entry name" value="F-BOX/RNI SUPERFAMILY PROTEIN-RELATED"/>
    <property type="match status" value="1"/>
</dbReference>
<dbReference type="InterPro" id="IPR006566">
    <property type="entry name" value="FBD"/>
</dbReference>
<evidence type="ECO:0000313" key="3">
    <source>
        <dbReference type="EMBL" id="KAK7832603.1"/>
    </source>
</evidence>
<evidence type="ECO:0000259" key="2">
    <source>
        <dbReference type="PROSITE" id="PS50181"/>
    </source>
</evidence>
<dbReference type="Pfam" id="PF08387">
    <property type="entry name" value="FBD"/>
    <property type="match status" value="2"/>
</dbReference>
<dbReference type="SUPFAM" id="SSF81383">
    <property type="entry name" value="F-box domain"/>
    <property type="match status" value="1"/>
</dbReference>
<reference evidence="3 4" key="1">
    <citation type="journal article" date="2018" name="Sci. Data">
        <title>The draft genome sequence of cork oak.</title>
        <authorList>
            <person name="Ramos A.M."/>
            <person name="Usie A."/>
            <person name="Barbosa P."/>
            <person name="Barros P.M."/>
            <person name="Capote T."/>
            <person name="Chaves I."/>
            <person name="Simoes F."/>
            <person name="Abreu I."/>
            <person name="Carrasquinho I."/>
            <person name="Faro C."/>
            <person name="Guimaraes J.B."/>
            <person name="Mendonca D."/>
            <person name="Nobrega F."/>
            <person name="Rodrigues L."/>
            <person name="Saibo N.J.M."/>
            <person name="Varela M.C."/>
            <person name="Egas C."/>
            <person name="Matos J."/>
            <person name="Miguel C.M."/>
            <person name="Oliveira M.M."/>
            <person name="Ricardo C.P."/>
            <person name="Goncalves S."/>
        </authorList>
    </citation>
    <scope>NUCLEOTIDE SEQUENCE [LARGE SCALE GENOMIC DNA]</scope>
    <source>
        <strain evidence="4">cv. HL8</strain>
    </source>
</reference>